<dbReference type="InterPro" id="IPR000719">
    <property type="entry name" value="Prot_kinase_dom"/>
</dbReference>
<keyword evidence="1" id="KW-0808">Transferase</keyword>
<dbReference type="InterPro" id="IPR001245">
    <property type="entry name" value="Ser-Thr/Tyr_kinase_cat_dom"/>
</dbReference>
<dbReference type="GO" id="GO:0005524">
    <property type="term" value="F:ATP binding"/>
    <property type="evidence" value="ECO:0007669"/>
    <property type="project" value="UniProtKB-KW"/>
</dbReference>
<dbReference type="PROSITE" id="PS50011">
    <property type="entry name" value="PROTEIN_KINASE_DOM"/>
    <property type="match status" value="1"/>
</dbReference>
<proteinExistence type="predicted"/>
<dbReference type="Proteomes" id="UP001224775">
    <property type="component" value="Unassembled WGS sequence"/>
</dbReference>
<sequence>MTHGVGTACWMAPEVLKHARSSKYSDVYGFGIVLWELATRSQVYEGLESTQIIAMVANDNLRPEVPDGCPWNDLMVKCWNEAPQDRPSFEDIVRELNRLRPVVRNSKYTGESLKVPKWKANSYQRGGSKSGSQPKVTVPRQTG</sequence>
<dbReference type="InterPro" id="IPR011009">
    <property type="entry name" value="Kinase-like_dom_sf"/>
</dbReference>
<dbReference type="Pfam" id="PF07714">
    <property type="entry name" value="PK_Tyr_Ser-Thr"/>
    <property type="match status" value="1"/>
</dbReference>
<keyword evidence="2" id="KW-0547">Nucleotide-binding</keyword>
<keyword evidence="4" id="KW-0067">ATP-binding</keyword>
<name>A0AAD8XYI8_9STRA</name>
<keyword evidence="3" id="KW-0418">Kinase</keyword>
<evidence type="ECO:0000256" key="1">
    <source>
        <dbReference type="ARBA" id="ARBA00022679"/>
    </source>
</evidence>
<dbReference type="AlphaFoldDB" id="A0AAD8XYI8"/>
<reference evidence="7" key="1">
    <citation type="submission" date="2023-06" db="EMBL/GenBank/DDBJ databases">
        <title>Survivors Of The Sea: Transcriptome response of Skeletonema marinoi to long-term dormancy.</title>
        <authorList>
            <person name="Pinder M.I.M."/>
            <person name="Kourtchenko O."/>
            <person name="Robertson E.K."/>
            <person name="Larsson T."/>
            <person name="Maumus F."/>
            <person name="Osuna-Cruz C.M."/>
            <person name="Vancaester E."/>
            <person name="Stenow R."/>
            <person name="Vandepoele K."/>
            <person name="Ploug H."/>
            <person name="Bruchert V."/>
            <person name="Godhe A."/>
            <person name="Topel M."/>
        </authorList>
    </citation>
    <scope>NUCLEOTIDE SEQUENCE</scope>
    <source>
        <strain evidence="7">R05AC</strain>
    </source>
</reference>
<feature type="region of interest" description="Disordered" evidence="5">
    <location>
        <begin position="119"/>
        <end position="143"/>
    </location>
</feature>
<evidence type="ECO:0000256" key="5">
    <source>
        <dbReference type="SAM" id="MobiDB-lite"/>
    </source>
</evidence>
<evidence type="ECO:0000256" key="2">
    <source>
        <dbReference type="ARBA" id="ARBA00022741"/>
    </source>
</evidence>
<evidence type="ECO:0000313" key="8">
    <source>
        <dbReference type="Proteomes" id="UP001224775"/>
    </source>
</evidence>
<protein>
    <recommendedName>
        <fullName evidence="6">Protein kinase domain-containing protein</fullName>
    </recommendedName>
</protein>
<organism evidence="7 8">
    <name type="scientific">Skeletonema marinoi</name>
    <dbReference type="NCBI Taxonomy" id="267567"/>
    <lineage>
        <taxon>Eukaryota</taxon>
        <taxon>Sar</taxon>
        <taxon>Stramenopiles</taxon>
        <taxon>Ochrophyta</taxon>
        <taxon>Bacillariophyta</taxon>
        <taxon>Coscinodiscophyceae</taxon>
        <taxon>Thalassiosirophycidae</taxon>
        <taxon>Thalassiosirales</taxon>
        <taxon>Skeletonemataceae</taxon>
        <taxon>Skeletonema</taxon>
        <taxon>Skeletonema marinoi-dohrnii complex</taxon>
    </lineage>
</organism>
<evidence type="ECO:0000259" key="6">
    <source>
        <dbReference type="PROSITE" id="PS50011"/>
    </source>
</evidence>
<keyword evidence="8" id="KW-1185">Reference proteome</keyword>
<comment type="caution">
    <text evidence="7">The sequence shown here is derived from an EMBL/GenBank/DDBJ whole genome shotgun (WGS) entry which is preliminary data.</text>
</comment>
<gene>
    <name evidence="7" type="ORF">QTG54_013209</name>
</gene>
<dbReference type="InterPro" id="IPR051681">
    <property type="entry name" value="Ser/Thr_Kinases-Pseudokinases"/>
</dbReference>
<dbReference type="Gene3D" id="1.10.510.10">
    <property type="entry name" value="Transferase(Phosphotransferase) domain 1"/>
    <property type="match status" value="1"/>
</dbReference>
<evidence type="ECO:0000256" key="3">
    <source>
        <dbReference type="ARBA" id="ARBA00022777"/>
    </source>
</evidence>
<accession>A0AAD8XYI8</accession>
<evidence type="ECO:0000256" key="4">
    <source>
        <dbReference type="ARBA" id="ARBA00022840"/>
    </source>
</evidence>
<evidence type="ECO:0000313" key="7">
    <source>
        <dbReference type="EMBL" id="KAK1736073.1"/>
    </source>
</evidence>
<dbReference type="PANTHER" id="PTHR44329">
    <property type="entry name" value="SERINE/THREONINE-PROTEIN KINASE TNNI3K-RELATED"/>
    <property type="match status" value="1"/>
</dbReference>
<feature type="domain" description="Protein kinase" evidence="6">
    <location>
        <begin position="1"/>
        <end position="103"/>
    </location>
</feature>
<dbReference type="PANTHER" id="PTHR44329:SF288">
    <property type="entry name" value="MITOGEN-ACTIVATED PROTEIN KINASE KINASE KINASE 20"/>
    <property type="match status" value="1"/>
</dbReference>
<dbReference type="EMBL" id="JATAAI010000030">
    <property type="protein sequence ID" value="KAK1736073.1"/>
    <property type="molecule type" value="Genomic_DNA"/>
</dbReference>
<dbReference type="SUPFAM" id="SSF56112">
    <property type="entry name" value="Protein kinase-like (PK-like)"/>
    <property type="match status" value="1"/>
</dbReference>
<feature type="compositionally biased region" description="Polar residues" evidence="5">
    <location>
        <begin position="121"/>
        <end position="143"/>
    </location>
</feature>
<dbReference type="GO" id="GO:0004674">
    <property type="term" value="F:protein serine/threonine kinase activity"/>
    <property type="evidence" value="ECO:0007669"/>
    <property type="project" value="TreeGrafter"/>
</dbReference>